<evidence type="ECO:0000256" key="6">
    <source>
        <dbReference type="SAM" id="Phobius"/>
    </source>
</evidence>
<feature type="transmembrane region" description="Helical" evidence="6">
    <location>
        <begin position="176"/>
        <end position="200"/>
    </location>
</feature>
<accession>A0A7C3GJ40</accession>
<keyword evidence="2" id="KW-1003">Cell membrane</keyword>
<dbReference type="InterPro" id="IPR052159">
    <property type="entry name" value="Competence_DNA_uptake"/>
</dbReference>
<proteinExistence type="predicted"/>
<dbReference type="GO" id="GO:0005886">
    <property type="term" value="C:plasma membrane"/>
    <property type="evidence" value="ECO:0007669"/>
    <property type="project" value="UniProtKB-SubCell"/>
</dbReference>
<comment type="subcellular location">
    <subcellularLocation>
        <location evidence="1">Cell membrane</location>
        <topology evidence="1">Multi-pass membrane protein</topology>
    </subcellularLocation>
</comment>
<feature type="transmembrane region" description="Helical" evidence="6">
    <location>
        <begin position="284"/>
        <end position="303"/>
    </location>
</feature>
<evidence type="ECO:0000256" key="1">
    <source>
        <dbReference type="ARBA" id="ARBA00004651"/>
    </source>
</evidence>
<protein>
    <submittedName>
        <fullName evidence="8">ComEC/Rec2 family competence protein</fullName>
    </submittedName>
</protein>
<evidence type="ECO:0000313" key="8">
    <source>
        <dbReference type="EMBL" id="HFB53278.1"/>
    </source>
</evidence>
<keyword evidence="4 6" id="KW-1133">Transmembrane helix</keyword>
<evidence type="ECO:0000256" key="5">
    <source>
        <dbReference type="ARBA" id="ARBA00023136"/>
    </source>
</evidence>
<dbReference type="InterPro" id="IPR004477">
    <property type="entry name" value="ComEC_N"/>
</dbReference>
<evidence type="ECO:0000256" key="3">
    <source>
        <dbReference type="ARBA" id="ARBA00022692"/>
    </source>
</evidence>
<dbReference type="NCBIfam" id="TIGR00360">
    <property type="entry name" value="ComEC_N-term"/>
    <property type="match status" value="1"/>
</dbReference>
<feature type="transmembrane region" description="Helical" evidence="6">
    <location>
        <begin position="220"/>
        <end position="253"/>
    </location>
</feature>
<name>A0A7C3GJ40_9BACT</name>
<evidence type="ECO:0000259" key="7">
    <source>
        <dbReference type="Pfam" id="PF03772"/>
    </source>
</evidence>
<feature type="transmembrane region" description="Helical" evidence="6">
    <location>
        <begin position="16"/>
        <end position="36"/>
    </location>
</feature>
<dbReference type="EMBL" id="DRNH01000051">
    <property type="protein sequence ID" value="HFB53278.1"/>
    <property type="molecule type" value="Genomic_DNA"/>
</dbReference>
<dbReference type="PANTHER" id="PTHR30619:SF7">
    <property type="entry name" value="BETA-LACTAMASE DOMAIN PROTEIN"/>
    <property type="match status" value="1"/>
</dbReference>
<feature type="domain" description="ComEC/Rec2-related protein" evidence="7">
    <location>
        <begin position="166"/>
        <end position="310"/>
    </location>
</feature>
<organism evidence="8">
    <name type="scientific">Sulfurimonas autotrophica</name>
    <dbReference type="NCBI Taxonomy" id="202747"/>
    <lineage>
        <taxon>Bacteria</taxon>
        <taxon>Pseudomonadati</taxon>
        <taxon>Campylobacterota</taxon>
        <taxon>Epsilonproteobacteria</taxon>
        <taxon>Campylobacterales</taxon>
        <taxon>Sulfurimonadaceae</taxon>
        <taxon>Sulfurimonas</taxon>
    </lineage>
</organism>
<keyword evidence="5 6" id="KW-0472">Membrane</keyword>
<feature type="non-terminal residue" evidence="8">
    <location>
        <position position="316"/>
    </location>
</feature>
<dbReference type="Proteomes" id="UP000886390">
    <property type="component" value="Unassembled WGS sequence"/>
</dbReference>
<dbReference type="Pfam" id="PF03772">
    <property type="entry name" value="Competence"/>
    <property type="match status" value="1"/>
</dbReference>
<evidence type="ECO:0000256" key="2">
    <source>
        <dbReference type="ARBA" id="ARBA00022475"/>
    </source>
</evidence>
<keyword evidence="3 6" id="KW-0812">Transmembrane</keyword>
<dbReference type="AlphaFoldDB" id="A0A7C3GJ40"/>
<feature type="transmembrane region" description="Helical" evidence="6">
    <location>
        <begin position="260"/>
        <end position="278"/>
    </location>
</feature>
<sequence length="316" mass="36561">MAGLERVELISSKRDILTLLALFFILLSFSLLFEYFKYYKLTKFDSQLVHAKVLKQYTKTKVTKNGKTKTYQVLKLKSDDGFTFYSTASKSLPNYKDKNIELELWAGKISFYEYLKGFFAFSKVLNVSNTQTLQNKTANFINEQHNSSDIQNIYEALFLATPLPYKLQKIFSNLGISHLVAISGFHLGVLSALLFFLVKYPYKYLQSNYFPYRSATRDTFFLIAALLFAYMLFIGSPASLLRAFVMLLIGFYLYERGIKIISMQTLLLTALLIIALFPRLLFSLGLFLSLSGTFYILLFLIHFKDKSKLWQFFLLP</sequence>
<comment type="caution">
    <text evidence="8">The sequence shown here is derived from an EMBL/GenBank/DDBJ whole genome shotgun (WGS) entry which is preliminary data.</text>
</comment>
<gene>
    <name evidence="8" type="ORF">ENJ67_00975</name>
</gene>
<evidence type="ECO:0000256" key="4">
    <source>
        <dbReference type="ARBA" id="ARBA00022989"/>
    </source>
</evidence>
<reference evidence="8" key="1">
    <citation type="journal article" date="2020" name="mSystems">
        <title>Genome- and Community-Level Interaction Insights into Carbon Utilization and Element Cycling Functions of Hydrothermarchaeota in Hydrothermal Sediment.</title>
        <authorList>
            <person name="Zhou Z."/>
            <person name="Liu Y."/>
            <person name="Xu W."/>
            <person name="Pan J."/>
            <person name="Luo Z.H."/>
            <person name="Li M."/>
        </authorList>
    </citation>
    <scope>NUCLEOTIDE SEQUENCE [LARGE SCALE GENOMIC DNA]</scope>
    <source>
        <strain evidence="8">HyVt-507</strain>
    </source>
</reference>
<dbReference type="PANTHER" id="PTHR30619">
    <property type="entry name" value="DNA INTERNALIZATION/COMPETENCE PROTEIN COMEC/REC2"/>
    <property type="match status" value="1"/>
</dbReference>